<gene>
    <name evidence="1" type="ORF">BK661_05190</name>
</gene>
<evidence type="ECO:0000313" key="1">
    <source>
        <dbReference type="EMBL" id="RON35758.1"/>
    </source>
</evidence>
<comment type="caution">
    <text evidence="1">The sequence shown here is derived from an EMBL/GenBank/DDBJ whole genome shotgun (WGS) entry which is preliminary data.</text>
</comment>
<reference evidence="1 2" key="1">
    <citation type="submission" date="2016-10" db="EMBL/GenBank/DDBJ databases">
        <title>Comparative genome analysis of multiple Pseudomonas spp. focuses on biocontrol and plant growth promoting traits.</title>
        <authorList>
            <person name="Tao X.-Y."/>
            <person name="Taylor C.G."/>
        </authorList>
    </citation>
    <scope>NUCLEOTIDE SEQUENCE [LARGE SCALE GENOMIC DNA]</scope>
    <source>
        <strain evidence="1 2">94G2</strain>
    </source>
</reference>
<evidence type="ECO:0000313" key="2">
    <source>
        <dbReference type="Proteomes" id="UP000283260"/>
    </source>
</evidence>
<proteinExistence type="predicted"/>
<dbReference type="AlphaFoldDB" id="A0A423JDH0"/>
<protein>
    <submittedName>
        <fullName evidence="1">Uncharacterized protein</fullName>
    </submittedName>
</protein>
<organism evidence="1 2">
    <name type="scientific">Pseudomonas frederiksbergensis</name>
    <dbReference type="NCBI Taxonomy" id="104087"/>
    <lineage>
        <taxon>Bacteria</taxon>
        <taxon>Pseudomonadati</taxon>
        <taxon>Pseudomonadota</taxon>
        <taxon>Gammaproteobacteria</taxon>
        <taxon>Pseudomonadales</taxon>
        <taxon>Pseudomonadaceae</taxon>
        <taxon>Pseudomonas</taxon>
    </lineage>
</organism>
<sequence>MNAVSEFEDWLVNDLARSEKDEWCLTNAREEIVTRLKPDEAYAALVSALELTEKQDSPFYFANCCWFVLALARKADTTQFPSDAFSIIPTLESKARLLCEQHALEGVFTWFRINPWTAY</sequence>
<dbReference type="Proteomes" id="UP000283260">
    <property type="component" value="Unassembled WGS sequence"/>
</dbReference>
<name>A0A423JDH0_9PSED</name>
<dbReference type="EMBL" id="MOBL01000004">
    <property type="protein sequence ID" value="RON35758.1"/>
    <property type="molecule type" value="Genomic_DNA"/>
</dbReference>
<accession>A0A423JDH0</accession>